<accession>A0ABY8IXJ6</accession>
<dbReference type="RefSeq" id="WP_283075906.1">
    <property type="nucleotide sequence ID" value="NZ_CP121671.1"/>
</dbReference>
<name>A0ABY8IXJ6_9BACI</name>
<gene>
    <name evidence="1" type="ORF">P9989_16210</name>
</gene>
<proteinExistence type="predicted"/>
<evidence type="ECO:0000313" key="1">
    <source>
        <dbReference type="EMBL" id="WFT73899.1"/>
    </source>
</evidence>
<reference evidence="1 2" key="1">
    <citation type="submission" date="2023-04" db="EMBL/GenBank/DDBJ databases">
        <title>Genome sequence of Halobacillus naozhouensis KACC 21980.</title>
        <authorList>
            <person name="Kim S."/>
            <person name="Heo J."/>
            <person name="Kwon S.-W."/>
        </authorList>
    </citation>
    <scope>NUCLEOTIDE SEQUENCE [LARGE SCALE GENOMIC DNA]</scope>
    <source>
        <strain evidence="1 2">KCTC 13234</strain>
    </source>
</reference>
<dbReference type="EMBL" id="CP121671">
    <property type="protein sequence ID" value="WFT73899.1"/>
    <property type="molecule type" value="Genomic_DNA"/>
</dbReference>
<protein>
    <submittedName>
        <fullName evidence="1">Uncharacterized protein</fullName>
    </submittedName>
</protein>
<dbReference type="Proteomes" id="UP001221597">
    <property type="component" value="Chromosome"/>
</dbReference>
<sequence length="282" mass="34075">MDLFYIHVETEQIVESFYDYGYTNQGAMRIERFYHYFGYVEGCPMIEEIADGQYRLITCKENIDFYREHTIEEPILCMLKTFSNDSERYLEVLKHLIDGKANSSFNDKYQIVDKLLLNHYTLSAISKYIQIPVSELLKFNYREDKYQPYLELARRRRVRTCMEDTVKFLKRRYYFKGKSELYLLQLVLGKGELPRPITYQTWLIAKEILEEISEMFDQLHWENQCRMIFEICSKGRNDLIPFHKKEAQELLESQNRRRNRMPMITIQSRGQQKNARPPHIYT</sequence>
<organism evidence="1 2">
    <name type="scientific">Halobacillus naozhouensis</name>
    <dbReference type="NCBI Taxonomy" id="554880"/>
    <lineage>
        <taxon>Bacteria</taxon>
        <taxon>Bacillati</taxon>
        <taxon>Bacillota</taxon>
        <taxon>Bacilli</taxon>
        <taxon>Bacillales</taxon>
        <taxon>Bacillaceae</taxon>
        <taxon>Halobacillus</taxon>
    </lineage>
</organism>
<keyword evidence="2" id="KW-1185">Reference proteome</keyword>
<evidence type="ECO:0000313" key="2">
    <source>
        <dbReference type="Proteomes" id="UP001221597"/>
    </source>
</evidence>